<evidence type="ECO:0000313" key="3">
    <source>
        <dbReference type="EMBL" id="QCD40906.1"/>
    </source>
</evidence>
<dbReference type="InterPro" id="IPR043757">
    <property type="entry name" value="DUF5703_N"/>
</dbReference>
<dbReference type="EMBL" id="CP039396">
    <property type="protein sequence ID" value="QCD40906.1"/>
    <property type="molecule type" value="Genomic_DNA"/>
</dbReference>
<dbReference type="GO" id="GO:0005975">
    <property type="term" value="P:carbohydrate metabolic process"/>
    <property type="evidence" value="ECO:0007669"/>
    <property type="project" value="InterPro"/>
</dbReference>
<evidence type="ECO:0000256" key="1">
    <source>
        <dbReference type="SAM" id="SignalP"/>
    </source>
</evidence>
<keyword evidence="1" id="KW-0732">Signal</keyword>
<dbReference type="InterPro" id="IPR012341">
    <property type="entry name" value="6hp_glycosidase-like_sf"/>
</dbReference>
<feature type="chain" id="PRO_5020617517" description="DUF5703 domain-containing protein" evidence="1">
    <location>
        <begin position="19"/>
        <end position="760"/>
    </location>
</feature>
<organism evidence="3 4">
    <name type="scientific">Duncaniella dubosii</name>
    <dbReference type="NCBI Taxonomy" id="2518971"/>
    <lineage>
        <taxon>Bacteria</taxon>
        <taxon>Pseudomonadati</taxon>
        <taxon>Bacteroidota</taxon>
        <taxon>Bacteroidia</taxon>
        <taxon>Bacteroidales</taxon>
        <taxon>Muribaculaceae</taxon>
        <taxon>Duncaniella</taxon>
    </lineage>
</organism>
<sequence length="760" mass="86865">MKRRVLLPVILASAITMTANVPTDYVWNSMSHDSSASMPVGGGDIGMNVWTEDGDVLFYISRSGAYDENNTLLKQGRLRLHIPGDKSSPFSQRLKLNEGYCELLVNGSKVEVWADVFRPVIHVEVESPKAISPELSYESWRYADRPFKKGEGRQNSWKWSSPKNLVTTRDSIMADGNKVTFFHRNPQSTVFDVTVAREGLDSVKHKLWNPLANLISGGRLHGDNLRFKGTSDGEYDGTDFRAWNFESVRPSKKHHYTIALHNRQTTEAAEWQNGLDSLERTVSLSRDRKASRDWWRDYWKRSYIASPTDADSVVSRMARNYTLFRYMLGCNAYGKEPTKFNGGLFTFDPHHVKSTEAFTPDYRNWGGGTMTAQNQRLVYWPMLKSGDFDMMKPQFDFYNRMLSNAELRSRVYWNHDGACFAEQIELFGLPNMMEYGTKRPAYADPGVEYNAWLEYEWDTVLEFCQMMLESARYHGTDISAYRPLIESSLTFFDEHYRYLASRRGSKSLDGDGKLILFPGSGCETYKMTNNAASTVAALRRVTGDYVNYMKTQGDTAVSKWNDLLSRIPEIPHRYLDGRMMIAPAKTWERINNVETPQLYPVWPWRFYGATVGDTAMLDIARNTYLYDPDALRFRSTTGWKQDNIWAACLGLTDEAFELNSQKWADGSHRFPAFLGPGYDWTPDHNWGGSAMIGFQEMLMQTDGDKIYLFPAWPLGRDISFKLHAPANTTVEAELKEGKLTKLVVTPATRASDIVLPTELK</sequence>
<dbReference type="KEGG" id="ddb:E7747_00415"/>
<name>A0A4P7VZB1_9BACT</name>
<dbReference type="Proteomes" id="UP000297149">
    <property type="component" value="Chromosome"/>
</dbReference>
<evidence type="ECO:0000259" key="2">
    <source>
        <dbReference type="Pfam" id="PF18961"/>
    </source>
</evidence>
<dbReference type="InterPro" id="IPR008928">
    <property type="entry name" value="6-hairpin_glycosidase_sf"/>
</dbReference>
<accession>A0A4P7VZB1</accession>
<dbReference type="Pfam" id="PF18961">
    <property type="entry name" value="DUF5703_N"/>
    <property type="match status" value="1"/>
</dbReference>
<evidence type="ECO:0000313" key="4">
    <source>
        <dbReference type="Proteomes" id="UP000297149"/>
    </source>
</evidence>
<reference evidence="4" key="1">
    <citation type="submission" date="2019-02" db="EMBL/GenBank/DDBJ databases">
        <title>Isolation and identification of novel species under the genus Muribaculum.</title>
        <authorList>
            <person name="Miyake S."/>
            <person name="Ding Y."/>
            <person name="Low A."/>
            <person name="Soh M."/>
            <person name="Seedorf H."/>
        </authorList>
    </citation>
    <scope>NUCLEOTIDE SEQUENCE [LARGE SCALE GENOMIC DNA]</scope>
    <source>
        <strain evidence="4">H5</strain>
    </source>
</reference>
<feature type="signal peptide" evidence="1">
    <location>
        <begin position="1"/>
        <end position="18"/>
    </location>
</feature>
<gene>
    <name evidence="3" type="ORF">E7747_00415</name>
</gene>
<protein>
    <recommendedName>
        <fullName evidence="2">DUF5703 domain-containing protein</fullName>
    </recommendedName>
</protein>
<proteinExistence type="predicted"/>
<dbReference type="SUPFAM" id="SSF48208">
    <property type="entry name" value="Six-hairpin glycosidases"/>
    <property type="match status" value="1"/>
</dbReference>
<dbReference type="RefSeq" id="WP_136413375.1">
    <property type="nucleotide sequence ID" value="NZ_CP039396.1"/>
</dbReference>
<dbReference type="AlphaFoldDB" id="A0A4P7VZB1"/>
<dbReference type="Gene3D" id="1.50.10.10">
    <property type="match status" value="1"/>
</dbReference>
<feature type="domain" description="DUF5703" evidence="2">
    <location>
        <begin position="26"/>
        <end position="304"/>
    </location>
</feature>
<keyword evidence="4" id="KW-1185">Reference proteome</keyword>